<dbReference type="SUPFAM" id="SSF57756">
    <property type="entry name" value="Retrovirus zinc finger-like domains"/>
    <property type="match status" value="1"/>
</dbReference>
<dbReference type="InterPro" id="IPR036875">
    <property type="entry name" value="Znf_CCHC_sf"/>
</dbReference>
<keyword evidence="2" id="KW-0479">Metal-binding</keyword>
<keyword evidence="5" id="KW-1185">Reference proteome</keyword>
<dbReference type="GO" id="GO:0008270">
    <property type="term" value="F:zinc ion binding"/>
    <property type="evidence" value="ECO:0007669"/>
    <property type="project" value="UniProtKB-KW"/>
</dbReference>
<keyword evidence="1" id="KW-0507">mRNA processing</keyword>
<organism evidence="4 5">
    <name type="scientific">Sphaerobolus stellatus (strain SS14)</name>
    <dbReference type="NCBI Taxonomy" id="990650"/>
    <lineage>
        <taxon>Eukaryota</taxon>
        <taxon>Fungi</taxon>
        <taxon>Dikarya</taxon>
        <taxon>Basidiomycota</taxon>
        <taxon>Agaricomycotina</taxon>
        <taxon>Agaricomycetes</taxon>
        <taxon>Phallomycetidae</taxon>
        <taxon>Geastrales</taxon>
        <taxon>Sphaerobolaceae</taxon>
        <taxon>Sphaerobolus</taxon>
    </lineage>
</organism>
<gene>
    <name evidence="4" type="ORF">M422DRAFT_263410</name>
</gene>
<keyword evidence="2" id="KW-0863">Zinc-finger</keyword>
<reference evidence="4 5" key="1">
    <citation type="submission" date="2014-06" db="EMBL/GenBank/DDBJ databases">
        <title>Evolutionary Origins and Diversification of the Mycorrhizal Mutualists.</title>
        <authorList>
            <consortium name="DOE Joint Genome Institute"/>
            <consortium name="Mycorrhizal Genomics Consortium"/>
            <person name="Kohler A."/>
            <person name="Kuo A."/>
            <person name="Nagy L.G."/>
            <person name="Floudas D."/>
            <person name="Copeland A."/>
            <person name="Barry K.W."/>
            <person name="Cichocki N."/>
            <person name="Veneault-Fourrey C."/>
            <person name="LaButti K."/>
            <person name="Lindquist E.A."/>
            <person name="Lipzen A."/>
            <person name="Lundell T."/>
            <person name="Morin E."/>
            <person name="Murat C."/>
            <person name="Riley R."/>
            <person name="Ohm R."/>
            <person name="Sun H."/>
            <person name="Tunlid A."/>
            <person name="Henrissat B."/>
            <person name="Grigoriev I.V."/>
            <person name="Hibbett D.S."/>
            <person name="Martin F."/>
        </authorList>
    </citation>
    <scope>NUCLEOTIDE SEQUENCE [LARGE SCALE GENOMIC DNA]</scope>
    <source>
        <strain evidence="4 5">SS14</strain>
    </source>
</reference>
<sequence length="327" mass="36748">MDEDTPSEMFVGRGFQVQPSNLSDFNGDHEKGQSFLNSCSLYFSIAGRTFQDEQACISWALTFFKAGQAASFADQILRTQSRTGKPYFANWSAFELEFQKCFTPRNRQVQIQWAIKFKKGLSKSLRTTVSTTDPPLAFNDLEAWIEVAQRVADISEWTLPPAPPARTFNYQARLPIPVVNTRPKPIKIPDGPVPMDVDRTRSKASISNIVCRHCGKTGHIARFCDTNFDVWSLTVEEKEELLYGFMADLDMSENPGAELSSEEEVVSRAGGFCKVRRVNTVPSLPVHNCFSILDKVSTITQHPQSEKLLLQVTVHPPASVQNKTPFY</sequence>
<dbReference type="Proteomes" id="UP000054279">
    <property type="component" value="Unassembled WGS sequence"/>
</dbReference>
<dbReference type="AlphaFoldDB" id="A0A0C9VAG1"/>
<dbReference type="GO" id="GO:0006397">
    <property type="term" value="P:mRNA processing"/>
    <property type="evidence" value="ECO:0007669"/>
    <property type="project" value="UniProtKB-KW"/>
</dbReference>
<evidence type="ECO:0000256" key="2">
    <source>
        <dbReference type="PROSITE-ProRule" id="PRU00047"/>
    </source>
</evidence>
<protein>
    <recommendedName>
        <fullName evidence="3">CCHC-type domain-containing protein</fullName>
    </recommendedName>
</protein>
<proteinExistence type="predicted"/>
<evidence type="ECO:0000313" key="5">
    <source>
        <dbReference type="Proteomes" id="UP000054279"/>
    </source>
</evidence>
<dbReference type="Pfam" id="PF00098">
    <property type="entry name" value="zf-CCHC"/>
    <property type="match status" value="1"/>
</dbReference>
<dbReference type="HOGENOM" id="CLU_081065_0_0_1"/>
<feature type="domain" description="CCHC-type" evidence="3">
    <location>
        <begin position="211"/>
        <end position="224"/>
    </location>
</feature>
<accession>A0A0C9VAG1</accession>
<evidence type="ECO:0000256" key="1">
    <source>
        <dbReference type="ARBA" id="ARBA00022664"/>
    </source>
</evidence>
<dbReference type="SMART" id="SM00343">
    <property type="entry name" value="ZnF_C2HC"/>
    <property type="match status" value="1"/>
</dbReference>
<dbReference type="EMBL" id="KN837199">
    <property type="protein sequence ID" value="KIJ34450.1"/>
    <property type="molecule type" value="Genomic_DNA"/>
</dbReference>
<evidence type="ECO:0000259" key="3">
    <source>
        <dbReference type="PROSITE" id="PS50158"/>
    </source>
</evidence>
<dbReference type="GO" id="GO:0003676">
    <property type="term" value="F:nucleic acid binding"/>
    <property type="evidence" value="ECO:0007669"/>
    <property type="project" value="InterPro"/>
</dbReference>
<keyword evidence="2" id="KW-0862">Zinc</keyword>
<name>A0A0C9VAG1_SPHS4</name>
<dbReference type="PROSITE" id="PS50158">
    <property type="entry name" value="ZF_CCHC"/>
    <property type="match status" value="1"/>
</dbReference>
<evidence type="ECO:0000313" key="4">
    <source>
        <dbReference type="EMBL" id="KIJ34450.1"/>
    </source>
</evidence>
<dbReference type="InterPro" id="IPR001878">
    <property type="entry name" value="Znf_CCHC"/>
</dbReference>